<organism evidence="2 3">
    <name type="scientific">Paenibacillus glycinis</name>
    <dbReference type="NCBI Taxonomy" id="2697035"/>
    <lineage>
        <taxon>Bacteria</taxon>
        <taxon>Bacillati</taxon>
        <taxon>Bacillota</taxon>
        <taxon>Bacilli</taxon>
        <taxon>Bacillales</taxon>
        <taxon>Paenibacillaceae</taxon>
        <taxon>Paenibacillus</taxon>
    </lineage>
</organism>
<protein>
    <recommendedName>
        <fullName evidence="4">50S ribosomal protein L33</fullName>
    </recommendedName>
</protein>
<keyword evidence="3" id="KW-1185">Reference proteome</keyword>
<accession>A0ABW9XY06</accession>
<proteinExistence type="predicted"/>
<keyword evidence="1" id="KW-0472">Membrane</keyword>
<keyword evidence="1" id="KW-1133">Transmembrane helix</keyword>
<dbReference type="EMBL" id="JAAAMV010000029">
    <property type="protein sequence ID" value="NBD27607.1"/>
    <property type="molecule type" value="Genomic_DNA"/>
</dbReference>
<keyword evidence="1" id="KW-0812">Transmembrane</keyword>
<evidence type="ECO:0000313" key="3">
    <source>
        <dbReference type="Proteomes" id="UP000665561"/>
    </source>
</evidence>
<dbReference type="RefSeq" id="WP_161746631.1">
    <property type="nucleotide sequence ID" value="NZ_JAAAMV010000029.1"/>
</dbReference>
<evidence type="ECO:0000313" key="2">
    <source>
        <dbReference type="EMBL" id="NBD27607.1"/>
    </source>
</evidence>
<name>A0ABW9XY06_9BACL</name>
<evidence type="ECO:0008006" key="4">
    <source>
        <dbReference type="Google" id="ProtNLM"/>
    </source>
</evidence>
<reference evidence="2 3" key="1">
    <citation type="submission" date="2020-01" db="EMBL/GenBank/DDBJ databases">
        <title>Paenibacillus soybeanensis sp. nov. isolated from the nodules of soybean (Glycine max(L.) Merr).</title>
        <authorList>
            <person name="Wang H."/>
        </authorList>
    </citation>
    <scope>NUCLEOTIDE SEQUENCE [LARGE SCALE GENOMIC DNA]</scope>
    <source>
        <strain evidence="2 3">T1</strain>
    </source>
</reference>
<sequence>MPRVTKEQAQKLVGKTIYAVRKDGSVVTGKLVRMHQNQLQLVPVVNGKEVQTRAIIPLVLFDLLAIGLFAGGGFGFGGFGGFGPGFGGPGFGPGFGGPGFGPGFGGPGFDGGCNQCCQPGPGFNNGPFF</sequence>
<feature type="transmembrane region" description="Helical" evidence="1">
    <location>
        <begin position="58"/>
        <end position="79"/>
    </location>
</feature>
<dbReference type="Proteomes" id="UP000665561">
    <property type="component" value="Unassembled WGS sequence"/>
</dbReference>
<gene>
    <name evidence="2" type="ORF">GT019_27350</name>
</gene>
<comment type="caution">
    <text evidence="2">The sequence shown here is derived from an EMBL/GenBank/DDBJ whole genome shotgun (WGS) entry which is preliminary data.</text>
</comment>
<evidence type="ECO:0000256" key="1">
    <source>
        <dbReference type="SAM" id="Phobius"/>
    </source>
</evidence>